<proteinExistence type="predicted"/>
<dbReference type="HOGENOM" id="CLU_2223199_0_0_1"/>
<evidence type="ECO:0000313" key="3">
    <source>
        <dbReference type="Proteomes" id="UP000016933"/>
    </source>
</evidence>
<dbReference type="OrthoDB" id="10021397at2759"/>
<evidence type="ECO:0000313" key="2">
    <source>
        <dbReference type="EMBL" id="EME39715.1"/>
    </source>
</evidence>
<dbReference type="AlphaFoldDB" id="M2YLH8"/>
<feature type="region of interest" description="Disordered" evidence="1">
    <location>
        <begin position="1"/>
        <end position="35"/>
    </location>
</feature>
<reference evidence="3" key="1">
    <citation type="journal article" date="2012" name="PLoS Genet.">
        <title>The genomes of the fungal plant pathogens Cladosporium fulvum and Dothistroma septosporum reveal adaptation to different hosts and lifestyles but also signatures of common ancestry.</title>
        <authorList>
            <person name="de Wit P.J.G.M."/>
            <person name="van der Burgt A."/>
            <person name="Oekmen B."/>
            <person name="Stergiopoulos I."/>
            <person name="Abd-Elsalam K.A."/>
            <person name="Aerts A.L."/>
            <person name="Bahkali A.H."/>
            <person name="Beenen H.G."/>
            <person name="Chettri P."/>
            <person name="Cox M.P."/>
            <person name="Datema E."/>
            <person name="de Vries R.P."/>
            <person name="Dhillon B."/>
            <person name="Ganley A.R."/>
            <person name="Griffiths S.A."/>
            <person name="Guo Y."/>
            <person name="Hamelin R.C."/>
            <person name="Henrissat B."/>
            <person name="Kabir M.S."/>
            <person name="Jashni M.K."/>
            <person name="Kema G."/>
            <person name="Klaubauf S."/>
            <person name="Lapidus A."/>
            <person name="Levasseur A."/>
            <person name="Lindquist E."/>
            <person name="Mehrabi R."/>
            <person name="Ohm R.A."/>
            <person name="Owen T.J."/>
            <person name="Salamov A."/>
            <person name="Schwelm A."/>
            <person name="Schijlen E."/>
            <person name="Sun H."/>
            <person name="van den Burg H.A."/>
            <person name="van Ham R.C.H.J."/>
            <person name="Zhang S."/>
            <person name="Goodwin S.B."/>
            <person name="Grigoriev I.V."/>
            <person name="Collemare J."/>
            <person name="Bradshaw R.E."/>
        </authorList>
    </citation>
    <scope>NUCLEOTIDE SEQUENCE [LARGE SCALE GENOMIC DNA]</scope>
    <source>
        <strain evidence="3">NZE10 / CBS 128990</strain>
    </source>
</reference>
<dbReference type="Proteomes" id="UP000016933">
    <property type="component" value="Unassembled WGS sequence"/>
</dbReference>
<dbReference type="EMBL" id="KB446545">
    <property type="protein sequence ID" value="EME39715.1"/>
    <property type="molecule type" value="Genomic_DNA"/>
</dbReference>
<accession>M2YLH8</accession>
<keyword evidence="3" id="KW-1185">Reference proteome</keyword>
<sequence>MPIATEVDKNVQVQASVNPVDEEEQGPQTDRPLPRDLSPVLLTAFKTSTGARQWVGYQIIPGLVVEFRFQQTMLAAQTCLPKEDVPIGTAIIVFFQTMGGALFVVV</sequence>
<protein>
    <submittedName>
        <fullName evidence="2">Uncharacterized protein</fullName>
    </submittedName>
</protein>
<reference evidence="2 3" key="2">
    <citation type="journal article" date="2012" name="PLoS Pathog.">
        <title>Diverse lifestyles and strategies of plant pathogenesis encoded in the genomes of eighteen Dothideomycetes fungi.</title>
        <authorList>
            <person name="Ohm R.A."/>
            <person name="Feau N."/>
            <person name="Henrissat B."/>
            <person name="Schoch C.L."/>
            <person name="Horwitz B.A."/>
            <person name="Barry K.W."/>
            <person name="Condon B.J."/>
            <person name="Copeland A.C."/>
            <person name="Dhillon B."/>
            <person name="Glaser F."/>
            <person name="Hesse C.N."/>
            <person name="Kosti I."/>
            <person name="LaButti K."/>
            <person name="Lindquist E.A."/>
            <person name="Lucas S."/>
            <person name="Salamov A.A."/>
            <person name="Bradshaw R.E."/>
            <person name="Ciuffetti L."/>
            <person name="Hamelin R.C."/>
            <person name="Kema G.H.J."/>
            <person name="Lawrence C."/>
            <person name="Scott J.A."/>
            <person name="Spatafora J.W."/>
            <person name="Turgeon B.G."/>
            <person name="de Wit P.J.G.M."/>
            <person name="Zhong S."/>
            <person name="Goodwin S.B."/>
            <person name="Grigoriev I.V."/>
        </authorList>
    </citation>
    <scope>NUCLEOTIDE SEQUENCE [LARGE SCALE GENOMIC DNA]</scope>
    <source>
        <strain evidence="3">NZE10 / CBS 128990</strain>
    </source>
</reference>
<organism evidence="2 3">
    <name type="scientific">Dothistroma septosporum (strain NZE10 / CBS 128990)</name>
    <name type="common">Red band needle blight fungus</name>
    <name type="synonym">Mycosphaerella pini</name>
    <dbReference type="NCBI Taxonomy" id="675120"/>
    <lineage>
        <taxon>Eukaryota</taxon>
        <taxon>Fungi</taxon>
        <taxon>Dikarya</taxon>
        <taxon>Ascomycota</taxon>
        <taxon>Pezizomycotina</taxon>
        <taxon>Dothideomycetes</taxon>
        <taxon>Dothideomycetidae</taxon>
        <taxon>Mycosphaerellales</taxon>
        <taxon>Mycosphaerellaceae</taxon>
        <taxon>Dothistroma</taxon>
    </lineage>
</organism>
<evidence type="ECO:0000256" key="1">
    <source>
        <dbReference type="SAM" id="MobiDB-lite"/>
    </source>
</evidence>
<name>M2YLH8_DOTSN</name>
<gene>
    <name evidence="2" type="ORF">DOTSEDRAFT_38855</name>
</gene>